<dbReference type="SMART" id="SM00331">
    <property type="entry name" value="PP2C_SIG"/>
    <property type="match status" value="1"/>
</dbReference>
<dbReference type="FunFam" id="3.60.40.10:FF:000031">
    <property type="entry name" value="PAS sensor protein"/>
    <property type="match status" value="1"/>
</dbReference>
<dbReference type="SUPFAM" id="SSF55785">
    <property type="entry name" value="PYP-like sensor domain (PAS domain)"/>
    <property type="match status" value="2"/>
</dbReference>
<dbReference type="FunFam" id="3.30.565.10:FF:000028">
    <property type="entry name" value="PAS sensor protein"/>
    <property type="match status" value="1"/>
</dbReference>
<dbReference type="Pfam" id="PF01590">
    <property type="entry name" value="GAF"/>
    <property type="match status" value="1"/>
</dbReference>
<reference evidence="3" key="2">
    <citation type="submission" date="2020-09" db="EMBL/GenBank/DDBJ databases">
        <authorList>
            <person name="Sun Q."/>
            <person name="Zhou Y."/>
        </authorList>
    </citation>
    <scope>NUCLEOTIDE SEQUENCE</scope>
    <source>
        <strain evidence="3">CGMCC 4.7110</strain>
    </source>
</reference>
<dbReference type="EMBL" id="BMML01000020">
    <property type="protein sequence ID" value="GGN32387.1"/>
    <property type="molecule type" value="Genomic_DNA"/>
</dbReference>
<dbReference type="SMART" id="SM00091">
    <property type="entry name" value="PAS"/>
    <property type="match status" value="2"/>
</dbReference>
<organism evidence="3 4">
    <name type="scientific">Streptomyces fuscichromogenes</name>
    <dbReference type="NCBI Taxonomy" id="1324013"/>
    <lineage>
        <taxon>Bacteria</taxon>
        <taxon>Bacillati</taxon>
        <taxon>Actinomycetota</taxon>
        <taxon>Actinomycetes</taxon>
        <taxon>Kitasatosporales</taxon>
        <taxon>Streptomycetaceae</taxon>
        <taxon>Streptomyces</taxon>
    </lineage>
</organism>
<dbReference type="SMART" id="SM00065">
    <property type="entry name" value="GAF"/>
    <property type="match status" value="1"/>
</dbReference>
<dbReference type="RefSeq" id="WP_189266976.1">
    <property type="nucleotide sequence ID" value="NZ_BMML01000020.1"/>
</dbReference>
<comment type="caution">
    <text evidence="3">The sequence shown here is derived from an EMBL/GenBank/DDBJ whole genome shotgun (WGS) entry which is preliminary data.</text>
</comment>
<dbReference type="Gene3D" id="3.30.450.20">
    <property type="entry name" value="PAS domain"/>
    <property type="match status" value="2"/>
</dbReference>
<accession>A0A917XK62</accession>
<dbReference type="InterPro" id="IPR036890">
    <property type="entry name" value="HATPase_C_sf"/>
</dbReference>
<dbReference type="InterPro" id="IPR003594">
    <property type="entry name" value="HATPase_dom"/>
</dbReference>
<dbReference type="GO" id="GO:0016791">
    <property type="term" value="F:phosphatase activity"/>
    <property type="evidence" value="ECO:0007669"/>
    <property type="project" value="TreeGrafter"/>
</dbReference>
<proteinExistence type="predicted"/>
<dbReference type="PANTHER" id="PTHR43156:SF2">
    <property type="entry name" value="STAGE II SPORULATION PROTEIN E"/>
    <property type="match status" value="1"/>
</dbReference>
<sequence length="802" mass="86278">MERRPTPPSHPAQTHAVPPEVRTAAVTVDERGVVTGWSDGARLLLGYPPAEILGQRAARLLAGPDPDSWRKAAAEPRWSGTAALRHRDGHRLDRDVLVHRRPSGERPGGTEWLVVSAVTGPAADSAGRALGEWAFQQSPCVSAVFDEELRLARASVTTQRTLHLAEGMMRGLRLTDIVPNEGSAEAESRMRRVLDGAGPQEIRLHLDPADPERTWHAWLMPLADTGGRVRAVALTAHADPSQQLVRRRMLLLSDAGVRIGTSSDVQRTARELAEVAVPAFADECAVDLLDTPRHGTPPSDGVALRRAAVRSVPDGPPLPGPSGDVLRCPPWSPSGRCLAEGRGTVYPGGDEVVSRWAREDPQAAAWVLASGAHSLMAVPLRAGDITFGVALFARGGRTEPFDADDLWLAEQLAARTATSIQGAAHVRRQHTTTMTLQRSLLPQTLPQQAALDIATRYLPSVGQAGVGGDWFDVIPLSGTRVALVVGDVVGHGMRAAATMGRVRTAVRTLADVDLPPDELLSHLDDLVVHLSAEEAGDGDASDTAGGVGTTCLYGVYDPVTRRLCVARAGHPPPAVVTSGAVRFLDVPAGPPLGLGGLPFESYETELPEGSLIALYTNGLLEPREHDIDDALDTMFAALARPAQSLDTVCDRVLTSMLTHRPDDDIALLVARTRALHADRVATWELPFDLAAVAQARRLATEQLTVWQLEEAAFITELVVSEMVTNAFRYGRPPVRLRLIHDDHTLTCEVFDSSNTAPHMRRAHTYDEGGRGLLLVGQLTRRWGTRHAGTGKTVWAEQYLAEG</sequence>
<dbReference type="CDD" id="cd00130">
    <property type="entry name" value="PAS"/>
    <property type="match status" value="1"/>
</dbReference>
<dbReference type="InterPro" id="IPR036457">
    <property type="entry name" value="PPM-type-like_dom_sf"/>
</dbReference>
<dbReference type="InterPro" id="IPR001932">
    <property type="entry name" value="PPM-type_phosphatase-like_dom"/>
</dbReference>
<dbReference type="CDD" id="cd16936">
    <property type="entry name" value="HATPase_RsbW-like"/>
    <property type="match status" value="1"/>
</dbReference>
<dbReference type="Gene3D" id="3.30.565.10">
    <property type="entry name" value="Histidine kinase-like ATPase, C-terminal domain"/>
    <property type="match status" value="1"/>
</dbReference>
<dbReference type="InterPro" id="IPR029016">
    <property type="entry name" value="GAF-like_dom_sf"/>
</dbReference>
<dbReference type="Proteomes" id="UP000653411">
    <property type="component" value="Unassembled WGS sequence"/>
</dbReference>
<dbReference type="Pfam" id="PF08448">
    <property type="entry name" value="PAS_4"/>
    <property type="match status" value="1"/>
</dbReference>
<dbReference type="SUPFAM" id="SSF81606">
    <property type="entry name" value="PP2C-like"/>
    <property type="match status" value="1"/>
</dbReference>
<dbReference type="PROSITE" id="PS50112">
    <property type="entry name" value="PAS"/>
    <property type="match status" value="1"/>
</dbReference>
<evidence type="ECO:0000259" key="2">
    <source>
        <dbReference type="PROSITE" id="PS50112"/>
    </source>
</evidence>
<dbReference type="SUPFAM" id="SSF55874">
    <property type="entry name" value="ATPase domain of HSP90 chaperone/DNA topoisomerase II/histidine kinase"/>
    <property type="match status" value="1"/>
</dbReference>
<feature type="domain" description="PAS" evidence="2">
    <location>
        <begin position="28"/>
        <end position="65"/>
    </location>
</feature>
<dbReference type="Gene3D" id="3.30.450.40">
    <property type="match status" value="1"/>
</dbReference>
<dbReference type="InterPro" id="IPR035965">
    <property type="entry name" value="PAS-like_dom_sf"/>
</dbReference>
<dbReference type="Gene3D" id="3.60.40.10">
    <property type="entry name" value="PPM-type phosphatase domain"/>
    <property type="match status" value="1"/>
</dbReference>
<keyword evidence="4" id="KW-1185">Reference proteome</keyword>
<evidence type="ECO:0000256" key="1">
    <source>
        <dbReference type="ARBA" id="ARBA00022801"/>
    </source>
</evidence>
<name>A0A917XK62_9ACTN</name>
<dbReference type="InterPro" id="IPR013656">
    <property type="entry name" value="PAS_4"/>
</dbReference>
<dbReference type="Pfam" id="PF07228">
    <property type="entry name" value="SpoIIE"/>
    <property type="match status" value="1"/>
</dbReference>
<protein>
    <recommendedName>
        <fullName evidence="2">PAS domain-containing protein</fullName>
    </recommendedName>
</protein>
<dbReference type="PANTHER" id="PTHR43156">
    <property type="entry name" value="STAGE II SPORULATION PROTEIN E-RELATED"/>
    <property type="match status" value="1"/>
</dbReference>
<dbReference type="AlphaFoldDB" id="A0A917XK62"/>
<dbReference type="InterPro" id="IPR003018">
    <property type="entry name" value="GAF"/>
</dbReference>
<dbReference type="Pfam" id="PF13581">
    <property type="entry name" value="HATPase_c_2"/>
    <property type="match status" value="1"/>
</dbReference>
<evidence type="ECO:0000313" key="4">
    <source>
        <dbReference type="Proteomes" id="UP000653411"/>
    </source>
</evidence>
<dbReference type="InterPro" id="IPR000014">
    <property type="entry name" value="PAS"/>
</dbReference>
<keyword evidence="1" id="KW-0378">Hydrolase</keyword>
<evidence type="ECO:0000313" key="3">
    <source>
        <dbReference type="EMBL" id="GGN32387.1"/>
    </source>
</evidence>
<gene>
    <name evidence="3" type="ORF">GCM10011578_070970</name>
</gene>
<reference evidence="3" key="1">
    <citation type="journal article" date="2014" name="Int. J. Syst. Evol. Microbiol.">
        <title>Complete genome sequence of Corynebacterium casei LMG S-19264T (=DSM 44701T), isolated from a smear-ripened cheese.</title>
        <authorList>
            <consortium name="US DOE Joint Genome Institute (JGI-PGF)"/>
            <person name="Walter F."/>
            <person name="Albersmeier A."/>
            <person name="Kalinowski J."/>
            <person name="Ruckert C."/>
        </authorList>
    </citation>
    <scope>NUCLEOTIDE SEQUENCE</scope>
    <source>
        <strain evidence="3">CGMCC 4.7110</strain>
    </source>
</reference>
<dbReference type="SUPFAM" id="SSF55781">
    <property type="entry name" value="GAF domain-like"/>
    <property type="match status" value="1"/>
</dbReference>
<dbReference type="InterPro" id="IPR052016">
    <property type="entry name" value="Bact_Sigma-Reg"/>
</dbReference>